<evidence type="ECO:0000256" key="5">
    <source>
        <dbReference type="SAM" id="MobiDB-lite"/>
    </source>
</evidence>
<dbReference type="InterPro" id="IPR054542">
    <property type="entry name" value="Cys_met_metab_PP"/>
</dbReference>
<organism evidence="6 7">
    <name type="scientific">Rhizophlyctis rosea</name>
    <dbReference type="NCBI Taxonomy" id="64517"/>
    <lineage>
        <taxon>Eukaryota</taxon>
        <taxon>Fungi</taxon>
        <taxon>Fungi incertae sedis</taxon>
        <taxon>Chytridiomycota</taxon>
        <taxon>Chytridiomycota incertae sedis</taxon>
        <taxon>Chytridiomycetes</taxon>
        <taxon>Rhizophlyctidales</taxon>
        <taxon>Rhizophlyctidaceae</taxon>
        <taxon>Rhizophlyctis</taxon>
    </lineage>
</organism>
<dbReference type="FunFam" id="3.90.1150.10:FF:000066">
    <property type="entry name" value="Putative cystathionine beta-lyase"/>
    <property type="match status" value="1"/>
</dbReference>
<feature type="modified residue" description="N6-(pyridoxal phosphate)lysine" evidence="3">
    <location>
        <position position="215"/>
    </location>
</feature>
<proteinExistence type="inferred from homology"/>
<keyword evidence="7" id="KW-1185">Reference proteome</keyword>
<dbReference type="PROSITE" id="PS00868">
    <property type="entry name" value="CYS_MET_METAB_PP"/>
    <property type="match status" value="1"/>
</dbReference>
<dbReference type="InterPro" id="IPR000277">
    <property type="entry name" value="Cys/Met-Metab_PyrdxlP-dep_enz"/>
</dbReference>
<dbReference type="Gene3D" id="3.90.1150.10">
    <property type="entry name" value="Aspartate Aminotransferase, domain 1"/>
    <property type="match status" value="1"/>
</dbReference>
<evidence type="ECO:0000256" key="4">
    <source>
        <dbReference type="RuleBase" id="RU362118"/>
    </source>
</evidence>
<dbReference type="GO" id="GO:0016846">
    <property type="term" value="F:carbon-sulfur lyase activity"/>
    <property type="evidence" value="ECO:0007669"/>
    <property type="project" value="TreeGrafter"/>
</dbReference>
<name>A0AAD5X1F9_9FUNG</name>
<evidence type="ECO:0000256" key="3">
    <source>
        <dbReference type="PIRSR" id="PIRSR001434-2"/>
    </source>
</evidence>
<dbReference type="GO" id="GO:0019346">
    <property type="term" value="P:transsulfuration"/>
    <property type="evidence" value="ECO:0007669"/>
    <property type="project" value="InterPro"/>
</dbReference>
<dbReference type="GO" id="GO:0005737">
    <property type="term" value="C:cytoplasm"/>
    <property type="evidence" value="ECO:0007669"/>
    <property type="project" value="TreeGrafter"/>
</dbReference>
<dbReference type="SUPFAM" id="SSF53383">
    <property type="entry name" value="PLP-dependent transferases"/>
    <property type="match status" value="1"/>
</dbReference>
<dbReference type="AlphaFoldDB" id="A0AAD5X1F9"/>
<dbReference type="InterPro" id="IPR015424">
    <property type="entry name" value="PyrdxlP-dep_Trfase"/>
</dbReference>
<dbReference type="InterPro" id="IPR015421">
    <property type="entry name" value="PyrdxlP-dep_Trfase_major"/>
</dbReference>
<gene>
    <name evidence="6" type="ORF">HK097_008854</name>
</gene>
<dbReference type="PANTHER" id="PTHR11808">
    <property type="entry name" value="TRANS-SULFURATION ENZYME FAMILY MEMBER"/>
    <property type="match status" value="1"/>
</dbReference>
<evidence type="ECO:0000256" key="1">
    <source>
        <dbReference type="ARBA" id="ARBA00001933"/>
    </source>
</evidence>
<feature type="compositionally biased region" description="Polar residues" evidence="5">
    <location>
        <begin position="1"/>
        <end position="13"/>
    </location>
</feature>
<protein>
    <recommendedName>
        <fullName evidence="8">Cystathionine gamma-synthase</fullName>
    </recommendedName>
</protein>
<evidence type="ECO:0000313" key="6">
    <source>
        <dbReference type="EMBL" id="KAJ3050170.1"/>
    </source>
</evidence>
<evidence type="ECO:0000256" key="2">
    <source>
        <dbReference type="ARBA" id="ARBA00022898"/>
    </source>
</evidence>
<dbReference type="PANTHER" id="PTHR11808:SF35">
    <property type="entry name" value="CYSTATHIONINE GAMMA-SYNTHASE (AFU_ORTHOLOGUE AFUA_7G01590)"/>
    <property type="match status" value="1"/>
</dbReference>
<keyword evidence="2 3" id="KW-0663">Pyridoxal phosphate</keyword>
<dbReference type="FunFam" id="3.40.640.10:FF:000072">
    <property type="entry name" value="Putative cystathionine beta-lyase"/>
    <property type="match status" value="1"/>
</dbReference>
<comment type="similarity">
    <text evidence="4">Belongs to the trans-sulfuration enzymes family.</text>
</comment>
<dbReference type="GO" id="GO:0030170">
    <property type="term" value="F:pyridoxal phosphate binding"/>
    <property type="evidence" value="ECO:0007669"/>
    <property type="project" value="InterPro"/>
</dbReference>
<evidence type="ECO:0000313" key="7">
    <source>
        <dbReference type="Proteomes" id="UP001212841"/>
    </source>
</evidence>
<dbReference type="Pfam" id="PF01053">
    <property type="entry name" value="Cys_Met_Meta_PP"/>
    <property type="match status" value="1"/>
</dbReference>
<dbReference type="PIRSF" id="PIRSF001434">
    <property type="entry name" value="CGS"/>
    <property type="match status" value="1"/>
</dbReference>
<dbReference type="Proteomes" id="UP001212841">
    <property type="component" value="Unassembled WGS sequence"/>
</dbReference>
<reference evidence="6" key="1">
    <citation type="submission" date="2020-05" db="EMBL/GenBank/DDBJ databases">
        <title>Phylogenomic resolution of chytrid fungi.</title>
        <authorList>
            <person name="Stajich J.E."/>
            <person name="Amses K."/>
            <person name="Simmons R."/>
            <person name="Seto K."/>
            <person name="Myers J."/>
            <person name="Bonds A."/>
            <person name="Quandt C.A."/>
            <person name="Barry K."/>
            <person name="Liu P."/>
            <person name="Grigoriev I."/>
            <person name="Longcore J.E."/>
            <person name="James T.Y."/>
        </authorList>
    </citation>
    <scope>NUCLEOTIDE SEQUENCE</scope>
    <source>
        <strain evidence="6">JEL0318</strain>
    </source>
</reference>
<dbReference type="EMBL" id="JADGJD010000546">
    <property type="protein sequence ID" value="KAJ3050170.1"/>
    <property type="molecule type" value="Genomic_DNA"/>
</dbReference>
<feature type="region of interest" description="Disordered" evidence="5">
    <location>
        <begin position="1"/>
        <end position="28"/>
    </location>
</feature>
<comment type="caution">
    <text evidence="6">The sequence shown here is derived from an EMBL/GenBank/DDBJ whole genome shotgun (WGS) entry which is preliminary data.</text>
</comment>
<evidence type="ECO:0008006" key="8">
    <source>
        <dbReference type="Google" id="ProtNLM"/>
    </source>
</evidence>
<sequence>MTAKVNPTPSLSTRAVHADDPLNTPYTTDVSPAIHVSTTYRYPRNPNDLRPVRPEGWPTSDTDVPPHIYSRLTSPTTTRLETLLTQILKNSSLCYSSGLSAFFALITYFRPPVVAIGPGYHGCHSVLEVHKKLYGLKVVDLFNEKEWDAVGLGEGSIIHVETPVNPTGEARDLTYFAKLAKSRNAILSVDATFAPPPLLDPFQFGVDVVMHSGTKYIGGHSDMLCGVLAVRKQEWWEGLNKERVFLGSVMGNLEGWLGVRSLRTLELRVLRQSQSATKLALWLHGVLDGNDEPLPDDGPTTTEDKSHIRKILHKVLHTSTQLIRDPASSSWISQQYPNGYSPVFSILTHTTNQAKHLPSKLNFFHHATSLGGVESLIEWRRMTHLGADERLLRISVGVETWEDLRDDLVQAMRSLSLEGVE</sequence>
<dbReference type="InterPro" id="IPR015422">
    <property type="entry name" value="PyrdxlP-dep_Trfase_small"/>
</dbReference>
<comment type="cofactor">
    <cofactor evidence="1 4">
        <name>pyridoxal 5'-phosphate</name>
        <dbReference type="ChEBI" id="CHEBI:597326"/>
    </cofactor>
</comment>
<dbReference type="Gene3D" id="3.40.640.10">
    <property type="entry name" value="Type I PLP-dependent aspartate aminotransferase-like (Major domain)"/>
    <property type="match status" value="1"/>
</dbReference>
<accession>A0AAD5X1F9</accession>